<evidence type="ECO:0000256" key="3">
    <source>
        <dbReference type="SAM" id="Phobius"/>
    </source>
</evidence>
<dbReference type="SUPFAM" id="SSF57756">
    <property type="entry name" value="Retrovirus zinc finger-like domains"/>
    <property type="match status" value="1"/>
</dbReference>
<feature type="domain" description="CCHC-type" evidence="4">
    <location>
        <begin position="473"/>
        <end position="487"/>
    </location>
</feature>
<dbReference type="PANTHER" id="PTHR35046:SF9">
    <property type="entry name" value="RNA-DIRECTED DNA POLYMERASE"/>
    <property type="match status" value="1"/>
</dbReference>
<reference evidence="5" key="1">
    <citation type="submission" date="2017-07" db="EMBL/GenBank/DDBJ databases">
        <title>Taro Niue Genome Assembly and Annotation.</title>
        <authorList>
            <person name="Atibalentja N."/>
            <person name="Keating K."/>
            <person name="Fields C.J."/>
        </authorList>
    </citation>
    <scope>NUCLEOTIDE SEQUENCE</scope>
    <source>
        <strain evidence="5">Niue_2</strain>
        <tissue evidence="5">Leaf</tissue>
    </source>
</reference>
<protein>
    <recommendedName>
        <fullName evidence="4">CCHC-type domain-containing protein</fullName>
    </recommendedName>
</protein>
<name>A0A843XE56_COLES</name>
<feature type="region of interest" description="Disordered" evidence="2">
    <location>
        <begin position="129"/>
        <end position="150"/>
    </location>
</feature>
<dbReference type="AlphaFoldDB" id="A0A843XE56"/>
<keyword evidence="6" id="KW-1185">Reference proteome</keyword>
<dbReference type="InterPro" id="IPR036875">
    <property type="entry name" value="Znf_CCHC_sf"/>
</dbReference>
<keyword evidence="1" id="KW-0862">Zinc</keyword>
<proteinExistence type="predicted"/>
<accession>A0A843XE56</accession>
<feature type="region of interest" description="Disordered" evidence="2">
    <location>
        <begin position="379"/>
        <end position="464"/>
    </location>
</feature>
<dbReference type="Proteomes" id="UP000652761">
    <property type="component" value="Unassembled WGS sequence"/>
</dbReference>
<keyword evidence="1" id="KW-0479">Metal-binding</keyword>
<keyword evidence="1" id="KW-0863">Zinc-finger</keyword>
<keyword evidence="3" id="KW-1133">Transmembrane helix</keyword>
<dbReference type="Pfam" id="PF03732">
    <property type="entry name" value="Retrotrans_gag"/>
    <property type="match status" value="1"/>
</dbReference>
<keyword evidence="3" id="KW-0472">Membrane</keyword>
<dbReference type="EMBL" id="NMUH01007605">
    <property type="protein sequence ID" value="MQM17531.1"/>
    <property type="molecule type" value="Genomic_DNA"/>
</dbReference>
<evidence type="ECO:0000313" key="5">
    <source>
        <dbReference type="EMBL" id="MQM17531.1"/>
    </source>
</evidence>
<dbReference type="GO" id="GO:0003676">
    <property type="term" value="F:nucleic acid binding"/>
    <property type="evidence" value="ECO:0007669"/>
    <property type="project" value="InterPro"/>
</dbReference>
<gene>
    <name evidence="5" type="ORF">Taro_050502</name>
</gene>
<evidence type="ECO:0000313" key="6">
    <source>
        <dbReference type="Proteomes" id="UP000652761"/>
    </source>
</evidence>
<keyword evidence="3" id="KW-0812">Transmembrane</keyword>
<feature type="transmembrane region" description="Helical" evidence="3">
    <location>
        <begin position="699"/>
        <end position="722"/>
    </location>
</feature>
<evidence type="ECO:0000256" key="1">
    <source>
        <dbReference type="PROSITE-ProRule" id="PRU00047"/>
    </source>
</evidence>
<evidence type="ECO:0000259" key="4">
    <source>
        <dbReference type="PROSITE" id="PS50158"/>
    </source>
</evidence>
<organism evidence="5 6">
    <name type="scientific">Colocasia esculenta</name>
    <name type="common">Wild taro</name>
    <name type="synonym">Arum esculentum</name>
    <dbReference type="NCBI Taxonomy" id="4460"/>
    <lineage>
        <taxon>Eukaryota</taxon>
        <taxon>Viridiplantae</taxon>
        <taxon>Streptophyta</taxon>
        <taxon>Embryophyta</taxon>
        <taxon>Tracheophyta</taxon>
        <taxon>Spermatophyta</taxon>
        <taxon>Magnoliopsida</taxon>
        <taxon>Liliopsida</taxon>
        <taxon>Araceae</taxon>
        <taxon>Aroideae</taxon>
        <taxon>Colocasieae</taxon>
        <taxon>Colocasia</taxon>
    </lineage>
</organism>
<feature type="compositionally biased region" description="Pro residues" evidence="2">
    <location>
        <begin position="424"/>
        <end position="448"/>
    </location>
</feature>
<feature type="compositionally biased region" description="Basic residues" evidence="2">
    <location>
        <begin position="169"/>
        <end position="178"/>
    </location>
</feature>
<evidence type="ECO:0000256" key="2">
    <source>
        <dbReference type="SAM" id="MobiDB-lite"/>
    </source>
</evidence>
<feature type="compositionally biased region" description="Polar residues" evidence="2">
    <location>
        <begin position="390"/>
        <end position="401"/>
    </location>
</feature>
<dbReference type="GO" id="GO:0008270">
    <property type="term" value="F:zinc ion binding"/>
    <property type="evidence" value="ECO:0007669"/>
    <property type="project" value="UniProtKB-KW"/>
</dbReference>
<feature type="region of interest" description="Disordered" evidence="2">
    <location>
        <begin position="169"/>
        <end position="192"/>
    </location>
</feature>
<feature type="compositionally biased region" description="Basic and acidic residues" evidence="2">
    <location>
        <begin position="179"/>
        <end position="192"/>
    </location>
</feature>
<dbReference type="PANTHER" id="PTHR35046">
    <property type="entry name" value="ZINC KNUCKLE (CCHC-TYPE) FAMILY PROTEIN"/>
    <property type="match status" value="1"/>
</dbReference>
<feature type="region of interest" description="Disordered" evidence="2">
    <location>
        <begin position="54"/>
        <end position="96"/>
    </location>
</feature>
<dbReference type="InterPro" id="IPR001878">
    <property type="entry name" value="Znf_CCHC"/>
</dbReference>
<dbReference type="PROSITE" id="PS50158">
    <property type="entry name" value="ZF_CCHC"/>
    <property type="match status" value="1"/>
</dbReference>
<comment type="caution">
    <text evidence="5">The sequence shown here is derived from an EMBL/GenBank/DDBJ whole genome shotgun (WGS) entry which is preliminary data.</text>
</comment>
<dbReference type="InterPro" id="IPR005162">
    <property type="entry name" value="Retrotrans_gag_dom"/>
</dbReference>
<sequence length="837" mass="94729">METAAYTHCFSTAPTPRYCHASASLTINTRGGCNALAHGAGLLRPLRLSVSSLPSFPSRSHRPQHLVASSAKAMASPPQSSPFQTAAPGDTAGGVDNSYEVIRAHQRVVNHQEDLDRVGHHLVPPHLPAPRAIEHNDPPQGARRAPRVEDRRAWTPETEDDVFEEVYDHHRRPAPRRGQHADFRRGHDPRYEPQRYHEYEDRDDQIVRSVRVDVPTFDGSLDPKVYLDWEAAMDRYFEWYEMIDGRRVRFAKMKLLGQAQTYWVNVESLLMQRHQDRIETWDDMKAKLREKYLPATYRQRLIDRWQSLTQGSRPVSEYIAEFDEYLLRCGVHEESAMTLSRFRKGLRPIYQRELFRRNVTTLEYAYQVAQEVELFESEYQPPSHVRPTFPRTSDQRTQSALPQRGQLGAHQETIHQEPTGLRPRLPPPRDQPLPLPAPPSCPQGPFPPARRDEKGKSFVGGESSQRGGVRQQCYRCSGFGHFAGQCPTRSMYMGDIEWDDTPVIEEVIYEPDPALVEAFHADSEPIDASQDSQYPHTLAILLFSFLHDGAMPVKGCREGRREGTVSSPAVALASAFSLALSLFPRAPASSELMTFCSEDDLEMLLLLEPSLAVELLAFLDLADFRGPTMGVGSKHPRTPLLAVRLASPQLLLLCFCIVYSPVDDDNIRIFLDIELGILDLDHRVPEQEYPVVFLRLAQFGAILAGPVGVVGFAFGLFSLFYVDHVLILVENELLNYFEEDCMGDRPEYDLNLLQVLSYICLNLAECRVFCLTSASTLGSPDSPRNRRKTEKRFEVGIVGIYLSRGMIGWLPSSRNRRPSTMMDLPDLEMAADGLLLL</sequence>